<dbReference type="Gene3D" id="3.40.50.720">
    <property type="entry name" value="NAD(P)-binding Rossmann-like Domain"/>
    <property type="match status" value="1"/>
</dbReference>
<dbReference type="OrthoDB" id="9799818at2"/>
<sequence>MSKTIAIFGFGPGLGMGVARRFGREGFRIAVIGRHPDKAAQHVADLKAEGLEAVSFQADVTDPVQITDTVAAIEATLGPIDVALHGAAADMSVRAPSTLAVDLPDLRLPMALKLHSPILMTRALLPGMLARGAGALLFSSGSTPRLVHPYLANVGVALAAQRAYVLQLAAETHDTGVRIALLNIGVLIGGSQAERVIDEHPELVPAGVSMSIPRMTNTELGEHYWDLYTRRDTVEQDVGFAA</sequence>
<keyword evidence="2" id="KW-1185">Reference proteome</keyword>
<gene>
    <name evidence="1" type="ORF">D7D52_23940</name>
</gene>
<dbReference type="RefSeq" id="WP_120739826.1">
    <property type="nucleotide sequence ID" value="NZ_CP032568.1"/>
</dbReference>
<dbReference type="InterPro" id="IPR002347">
    <property type="entry name" value="SDR_fam"/>
</dbReference>
<dbReference type="PANTHER" id="PTHR43431:SF7">
    <property type="entry name" value="OXIDOREDUCTASE, SHORT CHAIN DEHYDROGENASE_REDUCTASE FAMILY (AFU_ORTHOLOGUE AFUA_5G14000)"/>
    <property type="match status" value="1"/>
</dbReference>
<evidence type="ECO:0000313" key="1">
    <source>
        <dbReference type="EMBL" id="AYF76372.1"/>
    </source>
</evidence>
<name>A0A386ZER6_9NOCA</name>
<protein>
    <submittedName>
        <fullName evidence="1">SDR family oxidoreductase</fullName>
    </submittedName>
</protein>
<dbReference type="SUPFAM" id="SSF51735">
    <property type="entry name" value="NAD(P)-binding Rossmann-fold domains"/>
    <property type="match status" value="1"/>
</dbReference>
<dbReference type="KEGG" id="nyu:D7D52_23940"/>
<accession>A0A386ZER6</accession>
<dbReference type="PANTHER" id="PTHR43431">
    <property type="entry name" value="OXIDOREDUCTASE, SHORT CHAIN DEHYDROGENASE/REDUCTASE FAMILY (AFU_ORTHOLOGUE AFUA_5G14000)"/>
    <property type="match status" value="1"/>
</dbReference>
<dbReference type="EMBL" id="CP032568">
    <property type="protein sequence ID" value="AYF76372.1"/>
    <property type="molecule type" value="Genomic_DNA"/>
</dbReference>
<dbReference type="Proteomes" id="UP000267164">
    <property type="component" value="Chromosome"/>
</dbReference>
<proteinExistence type="predicted"/>
<organism evidence="1 2">
    <name type="scientific">Nocardia yunnanensis</name>
    <dbReference type="NCBI Taxonomy" id="2382165"/>
    <lineage>
        <taxon>Bacteria</taxon>
        <taxon>Bacillati</taxon>
        <taxon>Actinomycetota</taxon>
        <taxon>Actinomycetes</taxon>
        <taxon>Mycobacteriales</taxon>
        <taxon>Nocardiaceae</taxon>
        <taxon>Nocardia</taxon>
    </lineage>
</organism>
<dbReference type="InterPro" id="IPR036291">
    <property type="entry name" value="NAD(P)-bd_dom_sf"/>
</dbReference>
<reference evidence="1 2" key="1">
    <citation type="submission" date="2018-09" db="EMBL/GenBank/DDBJ databases">
        <title>Nocardia yunnanensis sp. nov., an actinomycete isolated from a soil sample.</title>
        <authorList>
            <person name="Zhang J."/>
        </authorList>
    </citation>
    <scope>NUCLEOTIDE SEQUENCE [LARGE SCALE GENOMIC DNA]</scope>
    <source>
        <strain evidence="1 2">CFHS0054</strain>
    </source>
</reference>
<dbReference type="CDD" id="cd05233">
    <property type="entry name" value="SDR_c"/>
    <property type="match status" value="1"/>
</dbReference>
<dbReference type="Pfam" id="PF00106">
    <property type="entry name" value="adh_short"/>
    <property type="match status" value="1"/>
</dbReference>
<dbReference type="AlphaFoldDB" id="A0A386ZER6"/>
<evidence type="ECO:0000313" key="2">
    <source>
        <dbReference type="Proteomes" id="UP000267164"/>
    </source>
</evidence>